<feature type="transmembrane region" description="Helical" evidence="1">
    <location>
        <begin position="74"/>
        <end position="96"/>
    </location>
</feature>
<keyword evidence="1" id="KW-0472">Membrane</keyword>
<comment type="caution">
    <text evidence="2">The sequence shown here is derived from an EMBL/GenBank/DDBJ whole genome shotgun (WGS) entry which is preliminary data.</text>
</comment>
<protein>
    <recommendedName>
        <fullName evidence="4">DUF3325 domain-containing protein</fullName>
    </recommendedName>
</protein>
<feature type="transmembrane region" description="Helical" evidence="1">
    <location>
        <begin position="6"/>
        <end position="27"/>
    </location>
</feature>
<organism evidence="2 3">
    <name type="scientific">Catenovulum sediminis</name>
    <dbReference type="NCBI Taxonomy" id="1740262"/>
    <lineage>
        <taxon>Bacteria</taxon>
        <taxon>Pseudomonadati</taxon>
        <taxon>Pseudomonadota</taxon>
        <taxon>Gammaproteobacteria</taxon>
        <taxon>Alteromonadales</taxon>
        <taxon>Alteromonadaceae</taxon>
        <taxon>Catenovulum</taxon>
    </lineage>
</organism>
<proteinExistence type="predicted"/>
<keyword evidence="1" id="KW-1133">Transmembrane helix</keyword>
<name>A0ABV1RL49_9ALTE</name>
<evidence type="ECO:0000313" key="3">
    <source>
        <dbReference type="Proteomes" id="UP001467690"/>
    </source>
</evidence>
<feature type="transmembrane region" description="Helical" evidence="1">
    <location>
        <begin position="48"/>
        <end position="68"/>
    </location>
</feature>
<dbReference type="Proteomes" id="UP001467690">
    <property type="component" value="Unassembled WGS sequence"/>
</dbReference>
<reference evidence="2 3" key="1">
    <citation type="submission" date="2024-06" db="EMBL/GenBank/DDBJ databases">
        <authorList>
            <person name="Chen R.Y."/>
        </authorList>
    </citation>
    <scope>NUCLEOTIDE SEQUENCE [LARGE SCALE GENOMIC DNA]</scope>
    <source>
        <strain evidence="2 3">D2</strain>
    </source>
</reference>
<evidence type="ECO:0008006" key="4">
    <source>
        <dbReference type="Google" id="ProtNLM"/>
    </source>
</evidence>
<accession>A0ABV1RL49</accession>
<keyword evidence="3" id="KW-1185">Reference proteome</keyword>
<gene>
    <name evidence="2" type="ORF">ABS311_17405</name>
</gene>
<sequence length="123" mass="13115">MIQIATLAYLIIIAGLIFFQFCLIAGAPWGRITQGGQHAGTLPLTGRLAAALSVLLLLCMGAGIASAAGMTPFWPVWTAYAALVVQVLSTILNWITPSRIERLIWAPVTSVMLVLASYVVFAK</sequence>
<dbReference type="EMBL" id="JBELOE010000265">
    <property type="protein sequence ID" value="MER2493659.1"/>
    <property type="molecule type" value="Genomic_DNA"/>
</dbReference>
<feature type="transmembrane region" description="Helical" evidence="1">
    <location>
        <begin position="103"/>
        <end position="121"/>
    </location>
</feature>
<evidence type="ECO:0000256" key="1">
    <source>
        <dbReference type="SAM" id="Phobius"/>
    </source>
</evidence>
<evidence type="ECO:0000313" key="2">
    <source>
        <dbReference type="EMBL" id="MER2493659.1"/>
    </source>
</evidence>
<keyword evidence="1" id="KW-0812">Transmembrane</keyword>